<dbReference type="SUPFAM" id="SSF103473">
    <property type="entry name" value="MFS general substrate transporter"/>
    <property type="match status" value="1"/>
</dbReference>
<sequence length="139" mass="14122">MAGGWAADRFGRPAVTIVAMAASGLCAACIGQLYGGPAWLLLAVGLVWGVAVIADSAQFSAAVAELSERSLVGTMLTVQTCLGFLLTLGSIQLIPVLVGWVGWRYAFTFLAIGPAFGIVAMARLRGAVAAAPVAGLASR</sequence>
<keyword evidence="7" id="KW-1185">Reference proteome</keyword>
<dbReference type="InterPro" id="IPR020846">
    <property type="entry name" value="MFS_dom"/>
</dbReference>
<evidence type="ECO:0000313" key="6">
    <source>
        <dbReference type="EMBL" id="GAN78319.1"/>
    </source>
</evidence>
<keyword evidence="3 4" id="KW-0472">Membrane</keyword>
<reference evidence="6 7" key="1">
    <citation type="submission" date="2012-11" db="EMBL/GenBank/DDBJ databases">
        <title>Whole genome sequence of Acidisphaera rubrifaciens HS-AP3.</title>
        <authorList>
            <person name="Azuma Y."/>
            <person name="Higashiura N."/>
            <person name="Hirakawa H."/>
            <person name="Matsushita K."/>
        </authorList>
    </citation>
    <scope>NUCLEOTIDE SEQUENCE [LARGE SCALE GENOMIC DNA]</scope>
    <source>
        <strain evidence="6 7">HS-AP3</strain>
    </source>
</reference>
<proteinExistence type="predicted"/>
<evidence type="ECO:0000259" key="5">
    <source>
        <dbReference type="PROSITE" id="PS50850"/>
    </source>
</evidence>
<evidence type="ECO:0000256" key="1">
    <source>
        <dbReference type="ARBA" id="ARBA00022692"/>
    </source>
</evidence>
<keyword evidence="2 4" id="KW-1133">Transmembrane helix</keyword>
<feature type="transmembrane region" description="Helical" evidence="4">
    <location>
        <begin position="76"/>
        <end position="97"/>
    </location>
</feature>
<organism evidence="6 7">
    <name type="scientific">Acidisphaera rubrifaciens HS-AP3</name>
    <dbReference type="NCBI Taxonomy" id="1231350"/>
    <lineage>
        <taxon>Bacteria</taxon>
        <taxon>Pseudomonadati</taxon>
        <taxon>Pseudomonadota</taxon>
        <taxon>Alphaproteobacteria</taxon>
        <taxon>Acetobacterales</taxon>
        <taxon>Acetobacteraceae</taxon>
        <taxon>Acidisphaera</taxon>
    </lineage>
</organism>
<evidence type="ECO:0000256" key="3">
    <source>
        <dbReference type="ARBA" id="ARBA00023136"/>
    </source>
</evidence>
<keyword evidence="1 4" id="KW-0812">Transmembrane</keyword>
<dbReference type="Gene3D" id="1.20.1250.20">
    <property type="entry name" value="MFS general substrate transporter like domains"/>
    <property type="match status" value="1"/>
</dbReference>
<protein>
    <submittedName>
        <fullName evidence="6">Major facilitator superfamily transporter</fullName>
    </submittedName>
</protein>
<dbReference type="Proteomes" id="UP000032680">
    <property type="component" value="Unassembled WGS sequence"/>
</dbReference>
<accession>A0A0D6PBS8</accession>
<feature type="domain" description="Major facilitator superfamily (MFS) profile" evidence="5">
    <location>
        <begin position="1"/>
        <end position="139"/>
    </location>
</feature>
<dbReference type="GO" id="GO:0022857">
    <property type="term" value="F:transmembrane transporter activity"/>
    <property type="evidence" value="ECO:0007669"/>
    <property type="project" value="InterPro"/>
</dbReference>
<name>A0A0D6PBS8_9PROT</name>
<dbReference type="EMBL" id="BANB01000753">
    <property type="protein sequence ID" value="GAN78319.1"/>
    <property type="molecule type" value="Genomic_DNA"/>
</dbReference>
<feature type="transmembrane region" description="Helical" evidence="4">
    <location>
        <begin position="40"/>
        <end position="64"/>
    </location>
</feature>
<feature type="transmembrane region" description="Helical" evidence="4">
    <location>
        <begin position="103"/>
        <end position="122"/>
    </location>
</feature>
<comment type="caution">
    <text evidence="6">The sequence shown here is derived from an EMBL/GenBank/DDBJ whole genome shotgun (WGS) entry which is preliminary data.</text>
</comment>
<dbReference type="AlphaFoldDB" id="A0A0D6PBS8"/>
<evidence type="ECO:0000256" key="4">
    <source>
        <dbReference type="SAM" id="Phobius"/>
    </source>
</evidence>
<dbReference type="InterPro" id="IPR036259">
    <property type="entry name" value="MFS_trans_sf"/>
</dbReference>
<gene>
    <name evidence="6" type="ORF">Asru_0754_03</name>
</gene>
<evidence type="ECO:0000256" key="2">
    <source>
        <dbReference type="ARBA" id="ARBA00022989"/>
    </source>
</evidence>
<dbReference type="PROSITE" id="PS50850">
    <property type="entry name" value="MFS"/>
    <property type="match status" value="1"/>
</dbReference>
<feature type="transmembrane region" description="Helical" evidence="4">
    <location>
        <begin position="12"/>
        <end position="34"/>
    </location>
</feature>
<evidence type="ECO:0000313" key="7">
    <source>
        <dbReference type="Proteomes" id="UP000032680"/>
    </source>
</evidence>